<feature type="compositionally biased region" description="Polar residues" evidence="1">
    <location>
        <begin position="368"/>
        <end position="382"/>
    </location>
</feature>
<organism evidence="3 4">
    <name type="scientific">Coccomyxa subellipsoidea (strain C-169)</name>
    <name type="common">Green microalga</name>
    <dbReference type="NCBI Taxonomy" id="574566"/>
    <lineage>
        <taxon>Eukaryota</taxon>
        <taxon>Viridiplantae</taxon>
        <taxon>Chlorophyta</taxon>
        <taxon>core chlorophytes</taxon>
        <taxon>Trebouxiophyceae</taxon>
        <taxon>Trebouxiophyceae incertae sedis</taxon>
        <taxon>Coccomyxaceae</taxon>
        <taxon>Coccomyxa</taxon>
        <taxon>Coccomyxa subellipsoidea</taxon>
    </lineage>
</organism>
<dbReference type="GO" id="GO:0006353">
    <property type="term" value="P:DNA-templated transcription termination"/>
    <property type="evidence" value="ECO:0007669"/>
    <property type="project" value="InterPro"/>
</dbReference>
<proteinExistence type="predicted"/>
<dbReference type="KEGG" id="csl:COCSUDRAFT_44707"/>
<dbReference type="Proteomes" id="UP000007264">
    <property type="component" value="Unassembled WGS sequence"/>
</dbReference>
<feature type="region of interest" description="Disordered" evidence="1">
    <location>
        <begin position="358"/>
        <end position="447"/>
    </location>
</feature>
<feature type="compositionally biased region" description="Basic and acidic residues" evidence="1">
    <location>
        <begin position="403"/>
        <end position="422"/>
    </location>
</feature>
<dbReference type="AlphaFoldDB" id="I0YLU2"/>
<dbReference type="SMART" id="SM00959">
    <property type="entry name" value="Rho_N"/>
    <property type="match status" value="1"/>
</dbReference>
<protein>
    <recommendedName>
        <fullName evidence="2">Rho termination factor-like N-terminal domain-containing protein</fullName>
    </recommendedName>
</protein>
<comment type="caution">
    <text evidence="3">The sequence shown here is derived from an EMBL/GenBank/DDBJ whole genome shotgun (WGS) entry which is preliminary data.</text>
</comment>
<evidence type="ECO:0000256" key="1">
    <source>
        <dbReference type="SAM" id="MobiDB-lite"/>
    </source>
</evidence>
<dbReference type="Pfam" id="PF07498">
    <property type="entry name" value="Rho_N"/>
    <property type="match status" value="1"/>
</dbReference>
<sequence>MQGNLANTHLPAFVSHRNGEKQQAAFKPFRRLLGPNAVICRAKQNADADLQLVKREETSDGAILFVFGDEAAVAANKSAEAAQAPAPEPEAAYEEARIEKVHEGAAAAGDESATLSNGALIPDFSEDPEDPDELLSDEDAPDLQDEIAKTLTSLRVADLKEMCKERKITGYSKMRKSQLVSEKTHKAPNANGIEKKKKKKHTLKKIYTADEDDKALVAQPANVGANDSVREEAVEVLPGEARSIFLEDKLPYEPGAGFVLSQESPSLPCNGLDSSNHELWLLQLPLDWQFKAPAKITVKRRKGDSVLGECTSDRGDGYSLVQEHASLAAPLYVASATLKDGVPAQIHRRVTLVRSGALAGEEEEGLPSAQQPGVGPSSNGSGDTPKRKKAKAAQQDVQQPGTKELRMEDIVVKQESPDGKQQKEKKKKKKKKKDNDASAGAGNVASQ</sequence>
<dbReference type="RefSeq" id="XP_005643905.1">
    <property type="nucleotide sequence ID" value="XM_005643848.1"/>
</dbReference>
<feature type="compositionally biased region" description="Acidic residues" evidence="1">
    <location>
        <begin position="124"/>
        <end position="142"/>
    </location>
</feature>
<feature type="domain" description="Rho termination factor-like N-terminal" evidence="2">
    <location>
        <begin position="150"/>
        <end position="193"/>
    </location>
</feature>
<reference evidence="3 4" key="1">
    <citation type="journal article" date="2012" name="Genome Biol.">
        <title>The genome of the polar eukaryotic microalga coccomyxa subellipsoidea reveals traits of cold adaptation.</title>
        <authorList>
            <person name="Blanc G."/>
            <person name="Agarkova I."/>
            <person name="Grimwood J."/>
            <person name="Kuo A."/>
            <person name="Brueggeman A."/>
            <person name="Dunigan D."/>
            <person name="Gurnon J."/>
            <person name="Ladunga I."/>
            <person name="Lindquist E."/>
            <person name="Lucas S."/>
            <person name="Pangilinan J."/>
            <person name="Proschold T."/>
            <person name="Salamov A."/>
            <person name="Schmutz J."/>
            <person name="Weeks D."/>
            <person name="Yamada T."/>
            <person name="Claverie J.M."/>
            <person name="Grigoriev I."/>
            <person name="Van Etten J."/>
            <person name="Lomsadze A."/>
            <person name="Borodovsky M."/>
        </authorList>
    </citation>
    <scope>NUCLEOTIDE SEQUENCE [LARGE SCALE GENOMIC DNA]</scope>
    <source>
        <strain evidence="3 4">C-169</strain>
    </source>
</reference>
<keyword evidence="4" id="KW-1185">Reference proteome</keyword>
<dbReference type="EMBL" id="AGSI01000019">
    <property type="protein sequence ID" value="EIE19361.1"/>
    <property type="molecule type" value="Genomic_DNA"/>
</dbReference>
<evidence type="ECO:0000259" key="2">
    <source>
        <dbReference type="SMART" id="SM00959"/>
    </source>
</evidence>
<gene>
    <name evidence="3" type="ORF">COCSUDRAFT_44707</name>
</gene>
<evidence type="ECO:0000313" key="4">
    <source>
        <dbReference type="Proteomes" id="UP000007264"/>
    </source>
</evidence>
<accession>I0YLU2</accession>
<feature type="compositionally biased region" description="Basic residues" evidence="1">
    <location>
        <begin position="423"/>
        <end position="432"/>
    </location>
</feature>
<feature type="region of interest" description="Disordered" evidence="1">
    <location>
        <begin position="107"/>
        <end position="142"/>
    </location>
</feature>
<evidence type="ECO:0000313" key="3">
    <source>
        <dbReference type="EMBL" id="EIE19361.1"/>
    </source>
</evidence>
<dbReference type="InterPro" id="IPR011112">
    <property type="entry name" value="Rho-like_N"/>
</dbReference>
<dbReference type="GeneID" id="17037477"/>
<name>I0YLU2_COCSC</name>
<dbReference type="OrthoDB" id="2368680at2759"/>